<dbReference type="Proteomes" id="UP000694548">
    <property type="component" value="Chromosome sgr07"/>
</dbReference>
<evidence type="ECO:0000256" key="3">
    <source>
        <dbReference type="SAM" id="SignalP"/>
    </source>
</evidence>
<dbReference type="GO" id="GO:0005179">
    <property type="term" value="F:hormone activity"/>
    <property type="evidence" value="ECO:0007669"/>
    <property type="project" value="InterPro"/>
</dbReference>
<dbReference type="GO" id="GO:0048009">
    <property type="term" value="P:insulin-like growth factor receptor signaling pathway"/>
    <property type="evidence" value="ECO:0007669"/>
    <property type="project" value="TreeGrafter"/>
</dbReference>
<dbReference type="SMART" id="SM00078">
    <property type="entry name" value="IlGF"/>
    <property type="match status" value="1"/>
</dbReference>
<organism evidence="5 6">
    <name type="scientific">Nothobranchius furzeri</name>
    <name type="common">Turquoise killifish</name>
    <dbReference type="NCBI Taxonomy" id="105023"/>
    <lineage>
        <taxon>Eukaryota</taxon>
        <taxon>Metazoa</taxon>
        <taxon>Chordata</taxon>
        <taxon>Craniata</taxon>
        <taxon>Vertebrata</taxon>
        <taxon>Euteleostomi</taxon>
        <taxon>Actinopterygii</taxon>
        <taxon>Neopterygii</taxon>
        <taxon>Teleostei</taxon>
        <taxon>Neoteleostei</taxon>
        <taxon>Acanthomorphata</taxon>
        <taxon>Ovalentaria</taxon>
        <taxon>Atherinomorphae</taxon>
        <taxon>Cyprinodontiformes</taxon>
        <taxon>Nothobranchiidae</taxon>
        <taxon>Nothobranchius</taxon>
    </lineage>
</organism>
<dbReference type="PANTHER" id="PTHR46845">
    <property type="entry name" value="INSULIN-LIKE GROWTH FACTOR I"/>
    <property type="match status" value="1"/>
</dbReference>
<dbReference type="GO" id="GO:0051897">
    <property type="term" value="P:positive regulation of phosphatidylinositol 3-kinase/protein kinase B signal transduction"/>
    <property type="evidence" value="ECO:0007669"/>
    <property type="project" value="TreeGrafter"/>
</dbReference>
<accession>A0A8C6K5W8</accession>
<evidence type="ECO:0000313" key="5">
    <source>
        <dbReference type="Ensembl" id="ENSNFUP00015000133.1"/>
    </source>
</evidence>
<protein>
    <recommendedName>
        <fullName evidence="4">Insulin-like domain-containing protein</fullName>
    </recommendedName>
</protein>
<keyword evidence="2" id="KW-1015">Disulfide bond</keyword>
<dbReference type="InterPro" id="IPR016179">
    <property type="entry name" value="Insulin-like"/>
</dbReference>
<dbReference type="GO" id="GO:0008284">
    <property type="term" value="P:positive regulation of cell population proliferation"/>
    <property type="evidence" value="ECO:0007669"/>
    <property type="project" value="TreeGrafter"/>
</dbReference>
<keyword evidence="6" id="KW-1185">Reference proteome</keyword>
<dbReference type="PANTHER" id="PTHR46845:SF1">
    <property type="entry name" value="INSULIN-LIKE GROWTH FACTOR I"/>
    <property type="match status" value="1"/>
</dbReference>
<reference evidence="5" key="2">
    <citation type="submission" date="2025-08" db="UniProtKB">
        <authorList>
            <consortium name="Ensembl"/>
        </authorList>
    </citation>
    <scope>IDENTIFICATION</scope>
</reference>
<dbReference type="Ensembl" id="ENSNFUT00015000173.1">
    <property type="protein sequence ID" value="ENSNFUP00015000133.1"/>
    <property type="gene ID" value="ENSNFUG00015000142.1"/>
</dbReference>
<feature type="chain" id="PRO_5034838313" description="Insulin-like domain-containing protein" evidence="3">
    <location>
        <begin position="24"/>
        <end position="69"/>
    </location>
</feature>
<dbReference type="InterPro" id="IPR036438">
    <property type="entry name" value="Insulin-like_sf"/>
</dbReference>
<proteinExistence type="inferred from homology"/>
<sequence>MHSSSRALLLALLTIYIVNSASAGTLCGADLVEALQFVCEDRGFYFSRFPEPYKFSLSSLCLNFYFPHV</sequence>
<evidence type="ECO:0000256" key="2">
    <source>
        <dbReference type="ARBA" id="ARBA00023157"/>
    </source>
</evidence>
<dbReference type="AlphaFoldDB" id="A0A8C6K5W8"/>
<dbReference type="SUPFAM" id="SSF56994">
    <property type="entry name" value="Insulin-like"/>
    <property type="match status" value="1"/>
</dbReference>
<dbReference type="GO" id="GO:0008283">
    <property type="term" value="P:cell population proliferation"/>
    <property type="evidence" value="ECO:0007669"/>
    <property type="project" value="TreeGrafter"/>
</dbReference>
<reference evidence="5" key="3">
    <citation type="submission" date="2025-09" db="UniProtKB">
        <authorList>
            <consortium name="Ensembl"/>
        </authorList>
    </citation>
    <scope>IDENTIFICATION</scope>
</reference>
<dbReference type="GO" id="GO:0005615">
    <property type="term" value="C:extracellular space"/>
    <property type="evidence" value="ECO:0007669"/>
    <property type="project" value="TreeGrafter"/>
</dbReference>
<feature type="signal peptide" evidence="3">
    <location>
        <begin position="1"/>
        <end position="23"/>
    </location>
</feature>
<name>A0A8C6K5W8_NOTFU</name>
<evidence type="ECO:0000259" key="4">
    <source>
        <dbReference type="SMART" id="SM00078"/>
    </source>
</evidence>
<dbReference type="Gene3D" id="1.10.100.10">
    <property type="entry name" value="Insulin-like"/>
    <property type="match status" value="1"/>
</dbReference>
<dbReference type="GO" id="GO:0005159">
    <property type="term" value="F:insulin-like growth factor receptor binding"/>
    <property type="evidence" value="ECO:0007669"/>
    <property type="project" value="TreeGrafter"/>
</dbReference>
<keyword evidence="3" id="KW-0732">Signal</keyword>
<feature type="domain" description="Insulin-like" evidence="4">
    <location>
        <begin position="24"/>
        <end position="61"/>
    </location>
</feature>
<evidence type="ECO:0000313" key="6">
    <source>
        <dbReference type="Proteomes" id="UP000694548"/>
    </source>
</evidence>
<evidence type="ECO:0000256" key="1">
    <source>
        <dbReference type="ARBA" id="ARBA00009034"/>
    </source>
</evidence>
<dbReference type="GO" id="GO:0043066">
    <property type="term" value="P:negative regulation of apoptotic process"/>
    <property type="evidence" value="ECO:0007669"/>
    <property type="project" value="TreeGrafter"/>
</dbReference>
<comment type="similarity">
    <text evidence="1">Belongs to the insulin family.</text>
</comment>
<dbReference type="Pfam" id="PF00049">
    <property type="entry name" value="Insulin"/>
    <property type="match status" value="1"/>
</dbReference>
<reference evidence="5" key="1">
    <citation type="submission" date="2014-08" db="EMBL/GenBank/DDBJ databases">
        <authorList>
            <person name="Senf B."/>
            <person name="Petzold A."/>
            <person name="Downie B.R."/>
            <person name="Koch P."/>
            <person name="Platzer M."/>
        </authorList>
    </citation>
    <scope>NUCLEOTIDE SEQUENCE [LARGE SCALE GENOMIC DNA]</scope>
    <source>
        <strain evidence="5">GRZ</strain>
    </source>
</reference>